<evidence type="ECO:0000313" key="2">
    <source>
        <dbReference type="EMBL" id="OSS50928.1"/>
    </source>
</evidence>
<protein>
    <submittedName>
        <fullName evidence="2">Uncharacterized protein</fullName>
    </submittedName>
</protein>
<dbReference type="Proteomes" id="UP000193240">
    <property type="component" value="Unassembled WGS sequence"/>
</dbReference>
<evidence type="ECO:0000256" key="1">
    <source>
        <dbReference type="SAM" id="MobiDB-lite"/>
    </source>
</evidence>
<feature type="compositionally biased region" description="Polar residues" evidence="1">
    <location>
        <begin position="135"/>
        <end position="147"/>
    </location>
</feature>
<proteinExistence type="predicted"/>
<organism evidence="2 3">
    <name type="scientific">Epicoccum nigrum</name>
    <name type="common">Soil fungus</name>
    <name type="synonym">Epicoccum purpurascens</name>
    <dbReference type="NCBI Taxonomy" id="105696"/>
    <lineage>
        <taxon>Eukaryota</taxon>
        <taxon>Fungi</taxon>
        <taxon>Dikarya</taxon>
        <taxon>Ascomycota</taxon>
        <taxon>Pezizomycotina</taxon>
        <taxon>Dothideomycetes</taxon>
        <taxon>Pleosporomycetidae</taxon>
        <taxon>Pleosporales</taxon>
        <taxon>Pleosporineae</taxon>
        <taxon>Didymellaceae</taxon>
        <taxon>Epicoccum</taxon>
    </lineage>
</organism>
<gene>
    <name evidence="2" type="ORF">B5807_04315</name>
</gene>
<dbReference type="AlphaFoldDB" id="A0A1Y2M6U6"/>
<keyword evidence="3" id="KW-1185">Reference proteome</keyword>
<name>A0A1Y2M6U6_EPING</name>
<reference evidence="2 3" key="1">
    <citation type="journal article" date="2017" name="Genome Announc.">
        <title>Genome sequence of the saprophytic ascomycete Epicoccum nigrum ICMP 19927 strain isolated from New Zealand.</title>
        <authorList>
            <person name="Fokin M."/>
            <person name="Fleetwood D."/>
            <person name="Weir B.S."/>
            <person name="Villas-Boas S.G."/>
        </authorList>
    </citation>
    <scope>NUCLEOTIDE SEQUENCE [LARGE SCALE GENOMIC DNA]</scope>
    <source>
        <strain evidence="2 3">ICMP 19927</strain>
    </source>
</reference>
<dbReference type="EMBL" id="KZ107841">
    <property type="protein sequence ID" value="OSS50928.1"/>
    <property type="molecule type" value="Genomic_DNA"/>
</dbReference>
<feature type="region of interest" description="Disordered" evidence="1">
    <location>
        <begin position="132"/>
        <end position="163"/>
    </location>
</feature>
<accession>A0A1Y2M6U6</accession>
<evidence type="ECO:0000313" key="3">
    <source>
        <dbReference type="Proteomes" id="UP000193240"/>
    </source>
</evidence>
<sequence>MTDTDIKVTRVHSGPFAWDETELRNHVTQSDMYHVRPYRSKNPRTWPLIRIVKLPNRKDYRKSKLPPPFVAYDAEPMKDLHQCKPLQRFYNSNWPELFHWYPFNFTKGGGLRKSDTIPHKEFVEWIERWGEKGDTTNSTTTSPGSKPQTEELPQMHRGRHTMR</sequence>
<dbReference type="InParanoid" id="A0A1Y2M6U6"/>